<organism evidence="5 6">
    <name type="scientific">Sphingobacterium psychroaquaticum</name>
    <dbReference type="NCBI Taxonomy" id="561061"/>
    <lineage>
        <taxon>Bacteria</taxon>
        <taxon>Pseudomonadati</taxon>
        <taxon>Bacteroidota</taxon>
        <taxon>Sphingobacteriia</taxon>
        <taxon>Sphingobacteriales</taxon>
        <taxon>Sphingobacteriaceae</taxon>
        <taxon>Sphingobacterium</taxon>
    </lineage>
</organism>
<sequence>MIHVSHYYLDMSKISSTILNFTKVGKNNVSTFGTNSMKKDIQQLDDIKLLVDTFYDTIQKDELLGPIFNGVIQDRWSEHLAKMYTFWQTILLDEYTYQGRPFPPHAQLPIQQEHFDHWLELFYATVDNLFAGPIAEEAKSRGRKMATLFMVKLDNIRQSPFRPLL</sequence>
<keyword evidence="4" id="KW-0408">Iron</keyword>
<name>A0A1X7KNX0_9SPHI</name>
<evidence type="ECO:0000256" key="1">
    <source>
        <dbReference type="ARBA" id="ARBA00022448"/>
    </source>
</evidence>
<evidence type="ECO:0000256" key="2">
    <source>
        <dbReference type="ARBA" id="ARBA00022617"/>
    </source>
</evidence>
<dbReference type="InterPro" id="IPR001486">
    <property type="entry name" value="Hemoglobin_trunc"/>
</dbReference>
<evidence type="ECO:0000256" key="4">
    <source>
        <dbReference type="ARBA" id="ARBA00023004"/>
    </source>
</evidence>
<dbReference type="STRING" id="561061.SAMN05660862_3067"/>
<dbReference type="EMBL" id="FXAU01000006">
    <property type="protein sequence ID" value="SMG43229.1"/>
    <property type="molecule type" value="Genomic_DNA"/>
</dbReference>
<keyword evidence="3" id="KW-0479">Metal-binding</keyword>
<proteinExistence type="predicted"/>
<dbReference type="CDD" id="cd08916">
    <property type="entry name" value="TrHb3_P"/>
    <property type="match status" value="1"/>
</dbReference>
<dbReference type="GO" id="GO:0019825">
    <property type="term" value="F:oxygen binding"/>
    <property type="evidence" value="ECO:0007669"/>
    <property type="project" value="InterPro"/>
</dbReference>
<dbReference type="GO" id="GO:0046872">
    <property type="term" value="F:metal ion binding"/>
    <property type="evidence" value="ECO:0007669"/>
    <property type="project" value="UniProtKB-KW"/>
</dbReference>
<evidence type="ECO:0000313" key="6">
    <source>
        <dbReference type="Proteomes" id="UP000192980"/>
    </source>
</evidence>
<dbReference type="SUPFAM" id="SSF46458">
    <property type="entry name" value="Globin-like"/>
    <property type="match status" value="1"/>
</dbReference>
<keyword evidence="6" id="KW-1185">Reference proteome</keyword>
<dbReference type="Pfam" id="PF01152">
    <property type="entry name" value="Bac_globin"/>
    <property type="match status" value="1"/>
</dbReference>
<dbReference type="AlphaFoldDB" id="A0A1X7KNX0"/>
<keyword evidence="1" id="KW-0813">Transport</keyword>
<reference evidence="5 6" key="1">
    <citation type="submission" date="2017-04" db="EMBL/GenBank/DDBJ databases">
        <authorList>
            <person name="Afonso C.L."/>
            <person name="Miller P.J."/>
            <person name="Scott M.A."/>
            <person name="Spackman E."/>
            <person name="Goraichik I."/>
            <person name="Dimitrov K.M."/>
            <person name="Suarez D.L."/>
            <person name="Swayne D.E."/>
        </authorList>
    </citation>
    <scope>NUCLEOTIDE SEQUENCE [LARGE SCALE GENOMIC DNA]</scope>
    <source>
        <strain evidence="5 6">DSM 22418</strain>
    </source>
</reference>
<evidence type="ECO:0000256" key="3">
    <source>
        <dbReference type="ARBA" id="ARBA00022723"/>
    </source>
</evidence>
<dbReference type="GO" id="GO:0020037">
    <property type="term" value="F:heme binding"/>
    <property type="evidence" value="ECO:0007669"/>
    <property type="project" value="InterPro"/>
</dbReference>
<evidence type="ECO:0000313" key="5">
    <source>
        <dbReference type="EMBL" id="SMG43229.1"/>
    </source>
</evidence>
<dbReference type="InterPro" id="IPR009050">
    <property type="entry name" value="Globin-like_sf"/>
</dbReference>
<accession>A0A1X7KNX0</accession>
<dbReference type="InterPro" id="IPR012292">
    <property type="entry name" value="Globin/Proto"/>
</dbReference>
<keyword evidence="2" id="KW-0349">Heme</keyword>
<dbReference type="Proteomes" id="UP000192980">
    <property type="component" value="Unassembled WGS sequence"/>
</dbReference>
<dbReference type="RefSeq" id="WP_234991263.1">
    <property type="nucleotide sequence ID" value="NZ_CP038029.1"/>
</dbReference>
<gene>
    <name evidence="5" type="ORF">SAMN05660862_3067</name>
</gene>
<protein>
    <submittedName>
        <fullName evidence="5">Hemoglobin</fullName>
    </submittedName>
</protein>
<dbReference type="Gene3D" id="1.10.490.10">
    <property type="entry name" value="Globins"/>
    <property type="match status" value="1"/>
</dbReference>